<evidence type="ECO:0000313" key="3">
    <source>
        <dbReference type="Proteomes" id="UP000219356"/>
    </source>
</evidence>
<feature type="transmembrane region" description="Helical" evidence="1">
    <location>
        <begin position="62"/>
        <end position="81"/>
    </location>
</feature>
<evidence type="ECO:0000313" key="2">
    <source>
        <dbReference type="EMBL" id="SNZ10222.1"/>
    </source>
</evidence>
<sequence length="487" mass="56028">MTNSQNSKRMYELAEKIALDDFDRSAERHEFSDTYKHKKKLFMEEIKTKGEQKEVKRKKNRMLIIAACLLIGIPTTAFGAVKAYDMIVQKQNYEVDISVTNKDKDKQDNWYKLKVANLPDNMEEVRHTDGMKYSFTDNYAMGGFSFSLMRLGEKSDFQTLFAANYEEKEINGRKAVIINKDTGNENIMFNKRVYLLFEDEGIMLESYIGTDVTEDLMMEVLEGISLEQTSEEKATPTIDYEEVQMNDDDIDDQPEFEVIPLKKDSDRLFHVGEDIPVTIEQLVNDGDRTITKWDTLEYNINKVEVFDSIKGFKQANFNDFGLGVLNDSNAIDQEKNLVPYKRSTYKLGNGKATIDKLVDTESVDVKFVYLTTTVINTGKQATEELYMHPSVQVLRSEKSGWSYARDDELAEYSIMTGEVDYLEPHGSGKSFYNIGRLQPGETKKVNLGYFVDQDKLGSIFLDAFHYSSSGETEDLNADTRWWIDLRQ</sequence>
<keyword evidence="1" id="KW-0472">Membrane</keyword>
<evidence type="ECO:0000256" key="1">
    <source>
        <dbReference type="SAM" id="Phobius"/>
    </source>
</evidence>
<proteinExistence type="predicted"/>
<reference evidence="3" key="1">
    <citation type="submission" date="2017-09" db="EMBL/GenBank/DDBJ databases">
        <authorList>
            <person name="Varghese N."/>
            <person name="Submissions S."/>
        </authorList>
    </citation>
    <scope>NUCLEOTIDE SEQUENCE [LARGE SCALE GENOMIC DNA]</scope>
    <source>
        <strain evidence="3">CGMCC 1.8913</strain>
    </source>
</reference>
<protein>
    <submittedName>
        <fullName evidence="2">Uncharacterized protein</fullName>
    </submittedName>
</protein>
<dbReference type="RefSeq" id="WP_097040989.1">
    <property type="nucleotide sequence ID" value="NZ_OBEK01000002.1"/>
</dbReference>
<name>A0A285NL53_9BACI</name>
<organism evidence="2 3">
    <name type="scientific">Terribacillus aidingensis</name>
    <dbReference type="NCBI Taxonomy" id="586416"/>
    <lineage>
        <taxon>Bacteria</taxon>
        <taxon>Bacillati</taxon>
        <taxon>Bacillota</taxon>
        <taxon>Bacilli</taxon>
        <taxon>Bacillales</taxon>
        <taxon>Bacillaceae</taxon>
        <taxon>Terribacillus</taxon>
    </lineage>
</organism>
<dbReference type="EMBL" id="OBEK01000002">
    <property type="protein sequence ID" value="SNZ10222.1"/>
    <property type="molecule type" value="Genomic_DNA"/>
</dbReference>
<dbReference type="OrthoDB" id="2768418at2"/>
<keyword evidence="3" id="KW-1185">Reference proteome</keyword>
<accession>A0A285NL53</accession>
<dbReference type="Proteomes" id="UP000219356">
    <property type="component" value="Unassembled WGS sequence"/>
</dbReference>
<dbReference type="AlphaFoldDB" id="A0A285NL53"/>
<gene>
    <name evidence="2" type="ORF">SAMN05421503_1609</name>
</gene>
<keyword evidence="1" id="KW-0812">Transmembrane</keyword>
<keyword evidence="1" id="KW-1133">Transmembrane helix</keyword>